<dbReference type="AlphaFoldDB" id="A0A0D2B6I8"/>
<dbReference type="PRINTS" id="PR00080">
    <property type="entry name" value="SDRFAMILY"/>
</dbReference>
<keyword evidence="6" id="KW-1185">Reference proteome</keyword>
<dbReference type="InterPro" id="IPR002347">
    <property type="entry name" value="SDR_fam"/>
</dbReference>
<evidence type="ECO:0000256" key="3">
    <source>
        <dbReference type="ARBA" id="ARBA00023002"/>
    </source>
</evidence>
<dbReference type="VEuPathDB" id="FungiDB:PV08_07257"/>
<dbReference type="InterPro" id="IPR020904">
    <property type="entry name" value="Sc_DH/Rdtase_CS"/>
</dbReference>
<dbReference type="GO" id="GO:0016491">
    <property type="term" value="F:oxidoreductase activity"/>
    <property type="evidence" value="ECO:0007669"/>
    <property type="project" value="UniProtKB-KW"/>
</dbReference>
<sequence length="244" mass="26555">MAPKQLLDGKVALVTGGGSGYGEGIVRLFAEEGAKVLVADINAVGGQRVVDDLKAQDYHAELVHMDVTRRSDWDKALEVAKSTFGGLDVLVNNAGWTYRRKATLEVSDAEYDKVFDVNVRSIFHATNSIMPYFLEKKAGNIINISSCITENPTTGLTWYGASKGAVDMVTRHLAAEYSPLGIRVNSISPSIGNTALFKDFIANDKPDSETFSSLHPPLGRLCTPLDIAKGTLYLATEYFNDFQT</sequence>
<dbReference type="HOGENOM" id="CLU_010194_1_0_1"/>
<evidence type="ECO:0000256" key="4">
    <source>
        <dbReference type="RuleBase" id="RU000363"/>
    </source>
</evidence>
<protein>
    <submittedName>
        <fullName evidence="5">Uncharacterized protein</fullName>
    </submittedName>
</protein>
<organism evidence="5 6">
    <name type="scientific">Exophiala spinifera</name>
    <dbReference type="NCBI Taxonomy" id="91928"/>
    <lineage>
        <taxon>Eukaryota</taxon>
        <taxon>Fungi</taxon>
        <taxon>Dikarya</taxon>
        <taxon>Ascomycota</taxon>
        <taxon>Pezizomycotina</taxon>
        <taxon>Eurotiomycetes</taxon>
        <taxon>Chaetothyriomycetidae</taxon>
        <taxon>Chaetothyriales</taxon>
        <taxon>Herpotrichiellaceae</taxon>
        <taxon>Exophiala</taxon>
    </lineage>
</organism>
<accession>A0A0D2B6I8</accession>
<dbReference type="NCBIfam" id="NF005559">
    <property type="entry name" value="PRK07231.1"/>
    <property type="match status" value="1"/>
</dbReference>
<dbReference type="Pfam" id="PF00106">
    <property type="entry name" value="adh_short"/>
    <property type="match status" value="1"/>
</dbReference>
<evidence type="ECO:0000313" key="6">
    <source>
        <dbReference type="Proteomes" id="UP000053328"/>
    </source>
</evidence>
<dbReference type="RefSeq" id="XP_016234689.1">
    <property type="nucleotide sequence ID" value="XM_016381587.1"/>
</dbReference>
<evidence type="ECO:0000256" key="2">
    <source>
        <dbReference type="ARBA" id="ARBA00022857"/>
    </source>
</evidence>
<dbReference type="SUPFAM" id="SSF51735">
    <property type="entry name" value="NAD(P)-binding Rossmann-fold domains"/>
    <property type="match status" value="1"/>
</dbReference>
<keyword evidence="2" id="KW-0521">NADP</keyword>
<dbReference type="Gene3D" id="3.40.50.720">
    <property type="entry name" value="NAD(P)-binding Rossmann-like Domain"/>
    <property type="match status" value="1"/>
</dbReference>
<dbReference type="PANTHER" id="PTHR43639:SF1">
    <property type="entry name" value="SHORT-CHAIN DEHYDROGENASE_REDUCTASE FAMILY PROTEIN"/>
    <property type="match status" value="1"/>
</dbReference>
<dbReference type="PANTHER" id="PTHR43639">
    <property type="entry name" value="OXIDOREDUCTASE, SHORT-CHAIN DEHYDROGENASE/REDUCTASE FAMILY (AFU_ORTHOLOGUE AFUA_5G02870)"/>
    <property type="match status" value="1"/>
</dbReference>
<comment type="similarity">
    <text evidence="1 4">Belongs to the short-chain dehydrogenases/reductases (SDR) family.</text>
</comment>
<dbReference type="EMBL" id="KN847496">
    <property type="protein sequence ID" value="KIW14473.1"/>
    <property type="molecule type" value="Genomic_DNA"/>
</dbReference>
<dbReference type="Proteomes" id="UP000053328">
    <property type="component" value="Unassembled WGS sequence"/>
</dbReference>
<keyword evidence="3" id="KW-0560">Oxidoreductase</keyword>
<dbReference type="FunFam" id="3.40.50.720:FF:000084">
    <property type="entry name" value="Short-chain dehydrogenase reductase"/>
    <property type="match status" value="1"/>
</dbReference>
<dbReference type="OrthoDB" id="294295at2759"/>
<dbReference type="PROSITE" id="PS00061">
    <property type="entry name" value="ADH_SHORT"/>
    <property type="match status" value="1"/>
</dbReference>
<evidence type="ECO:0000313" key="5">
    <source>
        <dbReference type="EMBL" id="KIW14473.1"/>
    </source>
</evidence>
<proteinExistence type="inferred from homology"/>
<reference evidence="5 6" key="1">
    <citation type="submission" date="2015-01" db="EMBL/GenBank/DDBJ databases">
        <title>The Genome Sequence of Exophiala spinifera CBS89968.</title>
        <authorList>
            <consortium name="The Broad Institute Genomics Platform"/>
            <person name="Cuomo C."/>
            <person name="de Hoog S."/>
            <person name="Gorbushina A."/>
            <person name="Stielow B."/>
            <person name="Teixiera M."/>
            <person name="Abouelleil A."/>
            <person name="Chapman S.B."/>
            <person name="Priest M."/>
            <person name="Young S.K."/>
            <person name="Wortman J."/>
            <person name="Nusbaum C."/>
            <person name="Birren B."/>
        </authorList>
    </citation>
    <scope>NUCLEOTIDE SEQUENCE [LARGE SCALE GENOMIC DNA]</scope>
    <source>
        <strain evidence="5 6">CBS 89968</strain>
    </source>
</reference>
<name>A0A0D2B6I8_9EURO</name>
<dbReference type="GeneID" id="27334340"/>
<dbReference type="InterPro" id="IPR036291">
    <property type="entry name" value="NAD(P)-bd_dom_sf"/>
</dbReference>
<dbReference type="STRING" id="91928.A0A0D2B6I8"/>
<dbReference type="PRINTS" id="PR00081">
    <property type="entry name" value="GDHRDH"/>
</dbReference>
<gene>
    <name evidence="5" type="ORF">PV08_07257</name>
</gene>
<evidence type="ECO:0000256" key="1">
    <source>
        <dbReference type="ARBA" id="ARBA00006484"/>
    </source>
</evidence>